<accession>A0A1M4RX98</accession>
<evidence type="ECO:0000256" key="1">
    <source>
        <dbReference type="SAM" id="SignalP"/>
    </source>
</evidence>
<keyword evidence="3" id="KW-1185">Reference proteome</keyword>
<gene>
    <name evidence="2" type="ORF">ACGLYG10_0821</name>
</gene>
<evidence type="ECO:0008006" key="4">
    <source>
        <dbReference type="Google" id="ProtNLM"/>
    </source>
</evidence>
<organism evidence="2 3">
    <name type="scientific">Actinomyces glycerinitolerans</name>
    <dbReference type="NCBI Taxonomy" id="1892869"/>
    <lineage>
        <taxon>Bacteria</taxon>
        <taxon>Bacillati</taxon>
        <taxon>Actinomycetota</taxon>
        <taxon>Actinomycetes</taxon>
        <taxon>Actinomycetales</taxon>
        <taxon>Actinomycetaceae</taxon>
        <taxon>Actinomyces</taxon>
    </lineage>
</organism>
<evidence type="ECO:0000313" key="3">
    <source>
        <dbReference type="Proteomes" id="UP000184291"/>
    </source>
</evidence>
<dbReference type="STRING" id="1892869.ACGLYG10_0821"/>
<dbReference type="OrthoDB" id="3258864at2"/>
<name>A0A1M4RX98_9ACTO</name>
<feature type="signal peptide" evidence="1">
    <location>
        <begin position="1"/>
        <end position="31"/>
    </location>
</feature>
<feature type="chain" id="PRO_5039208028" description="Lipoprotein" evidence="1">
    <location>
        <begin position="32"/>
        <end position="232"/>
    </location>
</feature>
<dbReference type="RefSeq" id="WP_073328175.1">
    <property type="nucleotide sequence ID" value="NZ_FQTT01000006.1"/>
</dbReference>
<keyword evidence="1" id="KW-0732">Signal</keyword>
<dbReference type="AlphaFoldDB" id="A0A1M4RX98"/>
<dbReference type="EMBL" id="FQTT01000006">
    <property type="protein sequence ID" value="SHE24614.1"/>
    <property type="molecule type" value="Genomic_DNA"/>
</dbReference>
<dbReference type="Proteomes" id="UP000184291">
    <property type="component" value="Unassembled WGS sequence"/>
</dbReference>
<proteinExistence type="predicted"/>
<protein>
    <recommendedName>
        <fullName evidence="4">Lipoprotein</fullName>
    </recommendedName>
</protein>
<evidence type="ECO:0000313" key="2">
    <source>
        <dbReference type="EMBL" id="SHE24614.1"/>
    </source>
</evidence>
<sequence length="232" mass="24568">MQLSTHLSRPRLRRATVGAAALLLACAPLVACSSDSDDNPLGIPTYDPEAMASAEASESAAAAAASASASAAAPTLESLSDQELGYHMVSIPEDLTEAQTKALVDYVAYDQVTWRIWSTGEGIENLPTVATGTYLAHLQEEAELLSSKGERDNPPVRVAITEVSVAEDGTYAEITECNDQTQVTTVDANGNDITDPNRQLRFEVNTVMTPADDGTWLATAETTTSTNECTVE</sequence>
<reference evidence="3" key="1">
    <citation type="submission" date="2016-09" db="EMBL/GenBank/DDBJ databases">
        <authorList>
            <person name="Strepis N."/>
        </authorList>
    </citation>
    <scope>NUCLEOTIDE SEQUENCE [LARGE SCALE GENOMIC DNA]</scope>
</reference>